<evidence type="ECO:0000313" key="7">
    <source>
        <dbReference type="EMBL" id="REG33019.1"/>
    </source>
</evidence>
<dbReference type="InterPro" id="IPR005467">
    <property type="entry name" value="His_kinase_dom"/>
</dbReference>
<dbReference type="Proteomes" id="UP000256345">
    <property type="component" value="Unassembled WGS sequence"/>
</dbReference>
<dbReference type="GO" id="GO:0004673">
    <property type="term" value="F:protein histidine kinase activity"/>
    <property type="evidence" value="ECO:0007669"/>
    <property type="project" value="UniProtKB-EC"/>
</dbReference>
<dbReference type="EMBL" id="QUMU01000004">
    <property type="protein sequence ID" value="REG33019.1"/>
    <property type="molecule type" value="Genomic_DNA"/>
</dbReference>
<dbReference type="Pfam" id="PF02518">
    <property type="entry name" value="HATPase_c"/>
    <property type="match status" value="1"/>
</dbReference>
<evidence type="ECO:0000313" key="6">
    <source>
        <dbReference type="EMBL" id="AKJ00283.1"/>
    </source>
</evidence>
<feature type="domain" description="Histidine kinase" evidence="5">
    <location>
        <begin position="1511"/>
        <end position="1768"/>
    </location>
</feature>
<dbReference type="RefSeq" id="WP_047855145.1">
    <property type="nucleotide sequence ID" value="NZ_CP011509.1"/>
</dbReference>
<dbReference type="EC" id="2.7.13.3" evidence="2"/>
<sequence>MSITSLLLSGYRLLGRFQETATSVLYRAVRETDGLPVIVKTPRSWPVSARERARYQREYELLRHLKGVPGVLTAHALEVLQERPVLVLEDVGGKAVSEQVGQPLEPSRFFTWALSVVTTLAEVHRRGVIHKDIKPANILVSPSGKAWLIDFGIATLQRVEHVEAVLQQPLAEGTPAYMSPEQSGRMNRAVDYRTDFYSLGVSFYEVLTGRLPFRGQDMLEWFHAHLAQAPVPPHQVVPSLPPALSAVVMKLLAKVAEERYQSAEGLRADLERCQEALRLGTLETFPLGSRDVPARFQLPQRLYGREAEVEFLMNAFVRVALSGRTEWVLVRGYSGIGKSAAVRELHRPVLRRRGFFLSGKFDQLQHDVPYSTLARAFQELVQQLLAGSDEEVAVWRQRLLEAWEGNGQVLVDLVPQLERVAGKQPALPELPLFEARNRFNRVFQRFLGVFASPERPLVLFLDDLQWADPASLELLRYIATHPDTPPVLLIGAYRDNEVSPSHPLARTLAQVRAEGTRVGDLHLGPLTLEQTRRLVADAFAGAGDELVVPLAALVQEKTGGNPFFLLQWVQALHQDGLVVRAPEGGWRWDAERVRARGYSDNVIDFMVGRLLQLPEQTRQMLSLAACMGNTFALRKLAYLSHQDSSQVEQDLEPALQEELLVRADAERYRFSHDRIQQAAYALIPERERTAVHLRVGRLLLERLSPEELRERLFEVVSHLNMGVALMRDDVERSHLAYLNAEAGYKAKGSSAHRSAVTCFNTAFSLLPGNPWETDRAMAFKLRLAQASSEVMSGNSAEARRLVDGVLPWARTRSEMAKAYRFKSDLLVSSSDAEGAVDCLLECLSKFGMPLPLEPSWEEVVAAHEEAWSLLHARSLESLLALPALTDPDMKAVLSVLAALYAPAFFSRRNLHVLHICRMVTLCIRHGHVDASAHAYAWFGFLSSNVFKRYHEGLAISDFACRLAERQGSSTFQGEALHARSMNGVWVGPLSSSREFIHKAIQQSTQAGAFRNASLCFNHSTLIPLIMGRELEDVRREALVGVDFASKVEFWDVIQMMRVFLRYVAQLQGRSDSFSSLNGEGFDEAAFEARLAAGSLMPLRSSYAIVKMMSRFMCGAHEQARQAAESVKELLWSNLGQLYYYVFVLYEALTLAACCRDASPARRREYLEAIAQHHRQLAEWAGNCPENFRAAERLVSAELARLSGEPEKAHRAYEEALQSAREQGSLQNAALVCELAAGFWKERGMSTTALLFAREAREAWAQWGASGKVRHLDEQWPSLASPKVGRQESSTSYDTDSNHLDALTVVKAQQAISSEIVLERLVDTLMRVALETAGAQRGALLLLRQDTLEVAALVDSTPERAPLPEEPTRRLPWTLLTYVRRSGSHVLLNDISKPHAFSNDPFFAHGAARCLLCLPLGRGEAFGGVLYLENDLATEAFSPSRIALLKHIASQAAVSVENARLYEEVRRAETALRQSNDELERRVEERTRELKQAQAHLMETARVVGMEEIASNILHDAGNALTSVVVDSDLLRRTVEDSRVGRVKQVVEMMDARREDLAEFLTRDPRGSILPDYLSGLANELLEEQTVLRQGLEDLDGHVERVRTIIQMQRTYAKSTLLADECDLGGLVEEALRIHQVASRQSPVSVTKELAELPPVRVDRHRLLQILLNLLSNARSALEPVPEARRYLGVRMTVEGGWVRIQVVDNGEGLAPEVRERLFTQGFSTRKDGYGYGLHASALAARLMGGRLTLESEGPGKGATATLELPFTR</sequence>
<dbReference type="InterPro" id="IPR004358">
    <property type="entry name" value="Sig_transdc_His_kin-like_C"/>
</dbReference>
<gene>
    <name evidence="6" type="ORF">AA314_01909</name>
    <name evidence="7" type="ORF">ATI61_104309</name>
</gene>
<dbReference type="Pfam" id="PF13191">
    <property type="entry name" value="AAA_16"/>
    <property type="match status" value="1"/>
</dbReference>
<dbReference type="InterPro" id="IPR000719">
    <property type="entry name" value="Prot_kinase_dom"/>
</dbReference>
<feature type="coiled-coil region" evidence="3">
    <location>
        <begin position="1457"/>
        <end position="1495"/>
    </location>
</feature>
<dbReference type="InterPro" id="IPR036890">
    <property type="entry name" value="HATPase_C_sf"/>
</dbReference>
<dbReference type="InterPro" id="IPR027417">
    <property type="entry name" value="P-loop_NTPase"/>
</dbReference>
<dbReference type="PANTHER" id="PTHR43642:SF1">
    <property type="entry name" value="HYBRID SIGNAL TRANSDUCTION HISTIDINE KINASE G"/>
    <property type="match status" value="1"/>
</dbReference>
<dbReference type="EMBL" id="CP011509">
    <property type="protein sequence ID" value="AKJ00283.1"/>
    <property type="molecule type" value="Genomic_DNA"/>
</dbReference>
<dbReference type="InterPro" id="IPR041664">
    <property type="entry name" value="AAA_16"/>
</dbReference>
<dbReference type="InterPro" id="IPR011009">
    <property type="entry name" value="Kinase-like_dom_sf"/>
</dbReference>
<dbReference type="GO" id="GO:0005524">
    <property type="term" value="F:ATP binding"/>
    <property type="evidence" value="ECO:0007669"/>
    <property type="project" value="InterPro"/>
</dbReference>
<keyword evidence="6" id="KW-0808">Transferase</keyword>
<dbReference type="SUPFAM" id="SSF55874">
    <property type="entry name" value="ATPase domain of HSP90 chaperone/DNA topoisomerase II/histidine kinase"/>
    <property type="match status" value="1"/>
</dbReference>
<evidence type="ECO:0000256" key="3">
    <source>
        <dbReference type="SAM" id="Coils"/>
    </source>
</evidence>
<comment type="catalytic activity">
    <reaction evidence="1">
        <text>ATP + protein L-histidine = ADP + protein N-phospho-L-histidine.</text>
        <dbReference type="EC" id="2.7.13.3"/>
    </reaction>
</comment>
<dbReference type="PROSITE" id="PS00108">
    <property type="entry name" value="PROTEIN_KINASE_ST"/>
    <property type="match status" value="1"/>
</dbReference>
<dbReference type="CDD" id="cd14014">
    <property type="entry name" value="STKc_PknB_like"/>
    <property type="match status" value="1"/>
</dbReference>
<reference evidence="6 8" key="1">
    <citation type="submission" date="2015-05" db="EMBL/GenBank/DDBJ databases">
        <title>Genome assembly of Archangium gephyra DSM 2261.</title>
        <authorList>
            <person name="Sharma G."/>
            <person name="Subramanian S."/>
        </authorList>
    </citation>
    <scope>NUCLEOTIDE SEQUENCE [LARGE SCALE GENOMIC DNA]</scope>
    <source>
        <strain evidence="6 8">DSM 2261</strain>
    </source>
</reference>
<evidence type="ECO:0000256" key="2">
    <source>
        <dbReference type="ARBA" id="ARBA00012438"/>
    </source>
</evidence>
<keyword evidence="6" id="KW-0418">Kinase</keyword>
<evidence type="ECO:0000256" key="1">
    <source>
        <dbReference type="ARBA" id="ARBA00000085"/>
    </source>
</evidence>
<keyword evidence="3" id="KW-0175">Coiled coil</keyword>
<dbReference type="SUPFAM" id="SSF55781">
    <property type="entry name" value="GAF domain-like"/>
    <property type="match status" value="1"/>
</dbReference>
<dbReference type="Gene3D" id="1.10.510.10">
    <property type="entry name" value="Transferase(Phosphotransferase) domain 1"/>
    <property type="match status" value="1"/>
</dbReference>
<protein>
    <recommendedName>
        <fullName evidence="2">histidine kinase</fullName>
        <ecNumber evidence="2">2.7.13.3</ecNumber>
    </recommendedName>
</protein>
<dbReference type="KEGG" id="age:AA314_01909"/>
<evidence type="ECO:0000313" key="8">
    <source>
        <dbReference type="Proteomes" id="UP000035579"/>
    </source>
</evidence>
<dbReference type="SMART" id="SM00220">
    <property type="entry name" value="S_TKc"/>
    <property type="match status" value="1"/>
</dbReference>
<feature type="domain" description="Protein kinase" evidence="4">
    <location>
        <begin position="11"/>
        <end position="277"/>
    </location>
</feature>
<dbReference type="SUPFAM" id="SSF52540">
    <property type="entry name" value="P-loop containing nucleoside triphosphate hydrolases"/>
    <property type="match status" value="1"/>
</dbReference>
<dbReference type="Gene3D" id="3.40.50.300">
    <property type="entry name" value="P-loop containing nucleotide triphosphate hydrolases"/>
    <property type="match status" value="1"/>
</dbReference>
<dbReference type="SUPFAM" id="SSF56112">
    <property type="entry name" value="Protein kinase-like (PK-like)"/>
    <property type="match status" value="1"/>
</dbReference>
<dbReference type="Gene3D" id="3.30.450.40">
    <property type="match status" value="1"/>
</dbReference>
<dbReference type="InterPro" id="IPR029016">
    <property type="entry name" value="GAF-like_dom_sf"/>
</dbReference>
<keyword evidence="9" id="KW-1185">Reference proteome</keyword>
<evidence type="ECO:0000313" key="9">
    <source>
        <dbReference type="Proteomes" id="UP000256345"/>
    </source>
</evidence>
<dbReference type="InterPro" id="IPR003018">
    <property type="entry name" value="GAF"/>
</dbReference>
<dbReference type="Pfam" id="PF01590">
    <property type="entry name" value="GAF"/>
    <property type="match status" value="1"/>
</dbReference>
<dbReference type="SMART" id="SM00065">
    <property type="entry name" value="GAF"/>
    <property type="match status" value="1"/>
</dbReference>
<dbReference type="PROSITE" id="PS50011">
    <property type="entry name" value="PROTEIN_KINASE_DOM"/>
    <property type="match status" value="1"/>
</dbReference>
<name>A0AAC8TC08_9BACT</name>
<dbReference type="Gene3D" id="3.30.565.10">
    <property type="entry name" value="Histidine kinase-like ATPase, C-terminal domain"/>
    <property type="match status" value="1"/>
</dbReference>
<dbReference type="Proteomes" id="UP000035579">
    <property type="component" value="Chromosome"/>
</dbReference>
<accession>A0AAC8TC08</accession>
<dbReference type="InterPro" id="IPR003594">
    <property type="entry name" value="HATPase_dom"/>
</dbReference>
<dbReference type="Gene3D" id="1.10.287.130">
    <property type="match status" value="1"/>
</dbReference>
<dbReference type="Pfam" id="PF00069">
    <property type="entry name" value="Pkinase"/>
    <property type="match status" value="1"/>
</dbReference>
<dbReference type="PRINTS" id="PR00344">
    <property type="entry name" value="BCTRLSENSOR"/>
</dbReference>
<dbReference type="PANTHER" id="PTHR43642">
    <property type="entry name" value="HYBRID SIGNAL TRANSDUCTION HISTIDINE KINASE G"/>
    <property type="match status" value="1"/>
</dbReference>
<evidence type="ECO:0000259" key="5">
    <source>
        <dbReference type="PROSITE" id="PS50109"/>
    </source>
</evidence>
<evidence type="ECO:0000259" key="4">
    <source>
        <dbReference type="PROSITE" id="PS50011"/>
    </source>
</evidence>
<dbReference type="PROSITE" id="PS50109">
    <property type="entry name" value="HIS_KIN"/>
    <property type="match status" value="1"/>
</dbReference>
<dbReference type="InterPro" id="IPR053159">
    <property type="entry name" value="Hybrid_Histidine_Kinase"/>
</dbReference>
<reference evidence="7 9" key="2">
    <citation type="submission" date="2018-08" db="EMBL/GenBank/DDBJ databases">
        <title>Genomic Encyclopedia of Archaeal and Bacterial Type Strains, Phase II (KMG-II): from individual species to whole genera.</title>
        <authorList>
            <person name="Goeker M."/>
        </authorList>
    </citation>
    <scope>NUCLEOTIDE SEQUENCE [LARGE SCALE GENOMIC DNA]</scope>
    <source>
        <strain evidence="7 9">DSM 2261</strain>
    </source>
</reference>
<dbReference type="SMART" id="SM00387">
    <property type="entry name" value="HATPase_c"/>
    <property type="match status" value="1"/>
</dbReference>
<dbReference type="InterPro" id="IPR008271">
    <property type="entry name" value="Ser/Thr_kinase_AS"/>
</dbReference>
<organism evidence="6 8">
    <name type="scientific">Archangium gephyra</name>
    <dbReference type="NCBI Taxonomy" id="48"/>
    <lineage>
        <taxon>Bacteria</taxon>
        <taxon>Pseudomonadati</taxon>
        <taxon>Myxococcota</taxon>
        <taxon>Myxococcia</taxon>
        <taxon>Myxococcales</taxon>
        <taxon>Cystobacterineae</taxon>
        <taxon>Archangiaceae</taxon>
        <taxon>Archangium</taxon>
    </lineage>
</organism>
<proteinExistence type="predicted"/>